<dbReference type="AlphaFoldDB" id="A0A699V141"/>
<evidence type="ECO:0000256" key="1">
    <source>
        <dbReference type="SAM" id="MobiDB-lite"/>
    </source>
</evidence>
<evidence type="ECO:0000313" key="2">
    <source>
        <dbReference type="EMBL" id="GFD28922.1"/>
    </source>
</evidence>
<comment type="caution">
    <text evidence="2">The sequence shown here is derived from an EMBL/GenBank/DDBJ whole genome shotgun (WGS) entry which is preliminary data.</text>
</comment>
<protein>
    <submittedName>
        <fullName evidence="2">Uncharacterized protein</fullName>
    </submittedName>
</protein>
<feature type="region of interest" description="Disordered" evidence="1">
    <location>
        <begin position="1"/>
        <end position="30"/>
    </location>
</feature>
<sequence>TELVEESAKKDDVEIAQESSSKRVGDELEQEIAKKKRIKDENEFA</sequence>
<feature type="non-terminal residue" evidence="2">
    <location>
        <position position="1"/>
    </location>
</feature>
<proteinExistence type="predicted"/>
<feature type="compositionally biased region" description="Basic and acidic residues" evidence="1">
    <location>
        <begin position="1"/>
        <end position="13"/>
    </location>
</feature>
<accession>A0A699V141</accession>
<organism evidence="2">
    <name type="scientific">Tanacetum cinerariifolium</name>
    <name type="common">Dalmatian daisy</name>
    <name type="synonym">Chrysanthemum cinerariifolium</name>
    <dbReference type="NCBI Taxonomy" id="118510"/>
    <lineage>
        <taxon>Eukaryota</taxon>
        <taxon>Viridiplantae</taxon>
        <taxon>Streptophyta</taxon>
        <taxon>Embryophyta</taxon>
        <taxon>Tracheophyta</taxon>
        <taxon>Spermatophyta</taxon>
        <taxon>Magnoliopsida</taxon>
        <taxon>eudicotyledons</taxon>
        <taxon>Gunneridae</taxon>
        <taxon>Pentapetalae</taxon>
        <taxon>asterids</taxon>
        <taxon>campanulids</taxon>
        <taxon>Asterales</taxon>
        <taxon>Asteraceae</taxon>
        <taxon>Asteroideae</taxon>
        <taxon>Anthemideae</taxon>
        <taxon>Anthemidinae</taxon>
        <taxon>Tanacetum</taxon>
    </lineage>
</organism>
<gene>
    <name evidence="2" type="ORF">Tci_900891</name>
</gene>
<name>A0A699V141_TANCI</name>
<dbReference type="EMBL" id="BKCJ011389928">
    <property type="protein sequence ID" value="GFD28922.1"/>
    <property type="molecule type" value="Genomic_DNA"/>
</dbReference>
<reference evidence="2" key="1">
    <citation type="journal article" date="2019" name="Sci. Rep.">
        <title>Draft genome of Tanacetum cinerariifolium, the natural source of mosquito coil.</title>
        <authorList>
            <person name="Yamashiro T."/>
            <person name="Shiraishi A."/>
            <person name="Satake H."/>
            <person name="Nakayama K."/>
        </authorList>
    </citation>
    <scope>NUCLEOTIDE SEQUENCE</scope>
</reference>